<gene>
    <name evidence="2" type="ORF">HPS54_07190</name>
</gene>
<evidence type="ECO:0000256" key="1">
    <source>
        <dbReference type="SAM" id="SignalP"/>
    </source>
</evidence>
<sequence length="220" mass="24847">MKNLKKILILAAYCVITGTALTSCLDSDGNYLTTREMTDIEKAKYLTEIAGEYSGMVVHTYLDRNEKAYADTVKNVSWEIYQDKTIEIEDLPDAMFWRYMKSGDDITEATKNSTTKSNLELTIAGMFTQQYTDGTVYSNYFALDGKNKEHKFDIIRNEDGTDISYPVTVKFADSGRYGFSIGALDTSKKNISMQLILSGVKVDNTEQKSDEAIWFIGKKL</sequence>
<dbReference type="EMBL" id="JABKKJ010000010">
    <property type="protein sequence ID" value="NPE25296.1"/>
    <property type="molecule type" value="Genomic_DNA"/>
</dbReference>
<dbReference type="Proteomes" id="UP000820977">
    <property type="component" value="Unassembled WGS sequence"/>
</dbReference>
<feature type="chain" id="PRO_5045067599" evidence="1">
    <location>
        <begin position="23"/>
        <end position="220"/>
    </location>
</feature>
<keyword evidence="3" id="KW-1185">Reference proteome</keyword>
<evidence type="ECO:0000313" key="2">
    <source>
        <dbReference type="EMBL" id="NPE25296.1"/>
    </source>
</evidence>
<dbReference type="RefSeq" id="WP_172344780.1">
    <property type="nucleotide sequence ID" value="NZ_CASTNK010000006.1"/>
</dbReference>
<accession>A0ABX2B208</accession>
<proteinExistence type="predicted"/>
<organism evidence="2 3">
    <name type="scientific">Xylanibacter caecicola</name>
    <dbReference type="NCBI Taxonomy" id="2736294"/>
    <lineage>
        <taxon>Bacteria</taxon>
        <taxon>Pseudomonadati</taxon>
        <taxon>Bacteroidota</taxon>
        <taxon>Bacteroidia</taxon>
        <taxon>Bacteroidales</taxon>
        <taxon>Prevotellaceae</taxon>
        <taxon>Xylanibacter</taxon>
    </lineage>
</organism>
<feature type="signal peptide" evidence="1">
    <location>
        <begin position="1"/>
        <end position="22"/>
    </location>
</feature>
<name>A0ABX2B208_9BACT</name>
<reference evidence="2 3" key="1">
    <citation type="submission" date="2020-05" db="EMBL/GenBank/DDBJ databases">
        <title>Distinct polysaccharide utilization as determinants for interspecies competition between intestinal Prevotella spp.</title>
        <authorList>
            <person name="Galvez E.J.C."/>
            <person name="Iljazovic A."/>
            <person name="Strowig T."/>
        </authorList>
    </citation>
    <scope>NUCLEOTIDE SEQUENCE [LARGE SCALE GENOMIC DNA]</scope>
    <source>
        <strain evidence="2 3">PCHR</strain>
    </source>
</reference>
<dbReference type="PROSITE" id="PS51257">
    <property type="entry name" value="PROKAR_LIPOPROTEIN"/>
    <property type="match status" value="1"/>
</dbReference>
<keyword evidence="1" id="KW-0732">Signal</keyword>
<protein>
    <submittedName>
        <fullName evidence="2">DUF4840 domain-containing protein</fullName>
    </submittedName>
</protein>
<evidence type="ECO:0000313" key="3">
    <source>
        <dbReference type="Proteomes" id="UP000820977"/>
    </source>
</evidence>
<comment type="caution">
    <text evidence="2">The sequence shown here is derived from an EMBL/GenBank/DDBJ whole genome shotgun (WGS) entry which is preliminary data.</text>
</comment>